<keyword evidence="1" id="KW-0648">Protein biosynthesis</keyword>
<dbReference type="PANTHER" id="PTHR11960">
    <property type="entry name" value="EUKARYOTIC TRANSLATION INITIATION FACTOR 4E RELATED"/>
    <property type="match status" value="1"/>
</dbReference>
<dbReference type="GO" id="GO:0016281">
    <property type="term" value="C:eukaryotic translation initiation factor 4F complex"/>
    <property type="evidence" value="ECO:0007669"/>
    <property type="project" value="TreeGrafter"/>
</dbReference>
<keyword evidence="3" id="KW-1133">Transmembrane helix</keyword>
<keyword evidence="3" id="KW-0472">Membrane</keyword>
<dbReference type="InterPro" id="IPR023398">
    <property type="entry name" value="TIF_eIF4e-like"/>
</dbReference>
<feature type="compositionally biased region" description="Polar residues" evidence="2">
    <location>
        <begin position="325"/>
        <end position="338"/>
    </location>
</feature>
<feature type="region of interest" description="Disordered" evidence="2">
    <location>
        <begin position="414"/>
        <end position="443"/>
    </location>
</feature>
<keyword evidence="5" id="KW-1185">Reference proteome</keyword>
<dbReference type="Pfam" id="PF01652">
    <property type="entry name" value="IF4E"/>
    <property type="match status" value="1"/>
</dbReference>
<dbReference type="EMBL" id="MDYQ01000003">
    <property type="protein sequence ID" value="PRP89375.1"/>
    <property type="molecule type" value="Genomic_DNA"/>
</dbReference>
<proteinExistence type="inferred from homology"/>
<organism evidence="4 5">
    <name type="scientific">Planoprotostelium fungivorum</name>
    <dbReference type="NCBI Taxonomy" id="1890364"/>
    <lineage>
        <taxon>Eukaryota</taxon>
        <taxon>Amoebozoa</taxon>
        <taxon>Evosea</taxon>
        <taxon>Variosea</taxon>
        <taxon>Cavosteliida</taxon>
        <taxon>Cavosteliaceae</taxon>
        <taxon>Planoprotostelium</taxon>
    </lineage>
</organism>
<comment type="caution">
    <text evidence="4">The sequence shown here is derived from an EMBL/GenBank/DDBJ whole genome shotgun (WGS) entry which is preliminary data.</text>
</comment>
<dbReference type="GO" id="GO:0000340">
    <property type="term" value="F:RNA 7-methylguanosine cap binding"/>
    <property type="evidence" value="ECO:0007669"/>
    <property type="project" value="TreeGrafter"/>
</dbReference>
<gene>
    <name evidence="4" type="ORF">PROFUN_01238</name>
</gene>
<evidence type="ECO:0000256" key="3">
    <source>
        <dbReference type="SAM" id="Phobius"/>
    </source>
</evidence>
<feature type="compositionally biased region" description="Basic and acidic residues" evidence="2">
    <location>
        <begin position="415"/>
        <end position="430"/>
    </location>
</feature>
<feature type="transmembrane region" description="Helical" evidence="3">
    <location>
        <begin position="448"/>
        <end position="468"/>
    </location>
</feature>
<dbReference type="SUPFAM" id="SSF55418">
    <property type="entry name" value="eIF4e-like"/>
    <property type="match status" value="1"/>
</dbReference>
<sequence length="472" mass="50921">MSKQSEIDLSLVDFSALPENNSTPPAAAEGLKVQGDWIVWYDDAQRRGIETEQWVEGMQNLGKITNSSEWWRYWALLSDPARLSDGINLRIFREDVRPSSDDSQNENGGKWTVHTARQGSQNAWTLLIMTLLGGRFKHADDVCGAVLSTRGPVVTVSVWNKSAVNSVGTSTPAEISEIFNTPSIPTYTPHKLKGISIIGGKQPKGLKGGSLAAFKRINLGSGAPPGALVRNSVDGLAALKSGNLRASMDNARLVRKFQLQHEAAEAAAEEAPAPLSPEEAKQREADMSKAKRAFLNVSSDKFPAALMSPLTSSSRKVPTVAATTRKSFSTSDMDSVSPNPLAAMTSATEESPEWSREDLSTPMNANSPSGNILARLPANDLKSAKENWRKTATTIKPIRSDSIDLPKPTEAVLAGKEDGHEKVTSDKKTVVAETTEQPQPQRQEGASYGWALFGVPVILAAFAAVMAYQRQA</sequence>
<accession>A0A2P6NZH4</accession>
<keyword evidence="3" id="KW-0812">Transmembrane</keyword>
<comment type="similarity">
    <text evidence="1">Belongs to the eukaryotic initiation factor 4E family.</text>
</comment>
<dbReference type="InterPro" id="IPR001040">
    <property type="entry name" value="TIF_eIF_4E"/>
</dbReference>
<dbReference type="AlphaFoldDB" id="A0A2P6NZH4"/>
<dbReference type="Proteomes" id="UP000241769">
    <property type="component" value="Unassembled WGS sequence"/>
</dbReference>
<evidence type="ECO:0000313" key="5">
    <source>
        <dbReference type="Proteomes" id="UP000241769"/>
    </source>
</evidence>
<dbReference type="STRING" id="1890364.A0A2P6NZH4"/>
<evidence type="ECO:0000313" key="4">
    <source>
        <dbReference type="EMBL" id="PRP89375.1"/>
    </source>
</evidence>
<dbReference type="GO" id="GO:0003743">
    <property type="term" value="F:translation initiation factor activity"/>
    <property type="evidence" value="ECO:0007669"/>
    <property type="project" value="UniProtKB-KW"/>
</dbReference>
<name>A0A2P6NZH4_9EUKA</name>
<keyword evidence="1" id="KW-0396">Initiation factor</keyword>
<feature type="compositionally biased region" description="Polar residues" evidence="2">
    <location>
        <begin position="361"/>
        <end position="370"/>
    </location>
</feature>
<evidence type="ECO:0000256" key="2">
    <source>
        <dbReference type="SAM" id="MobiDB-lite"/>
    </source>
</evidence>
<evidence type="ECO:0000256" key="1">
    <source>
        <dbReference type="RuleBase" id="RU004374"/>
    </source>
</evidence>
<feature type="compositionally biased region" description="Low complexity" evidence="2">
    <location>
        <begin position="433"/>
        <end position="443"/>
    </location>
</feature>
<dbReference type="InParanoid" id="A0A2P6NZH4"/>
<keyword evidence="1" id="KW-0694">RNA-binding</keyword>
<reference evidence="4 5" key="1">
    <citation type="journal article" date="2018" name="Genome Biol. Evol.">
        <title>Multiple Roots of Fruiting Body Formation in Amoebozoa.</title>
        <authorList>
            <person name="Hillmann F."/>
            <person name="Forbes G."/>
            <person name="Novohradska S."/>
            <person name="Ferling I."/>
            <person name="Riege K."/>
            <person name="Groth M."/>
            <person name="Westermann M."/>
            <person name="Marz M."/>
            <person name="Spaller T."/>
            <person name="Winckler T."/>
            <person name="Schaap P."/>
            <person name="Glockner G."/>
        </authorList>
    </citation>
    <scope>NUCLEOTIDE SEQUENCE [LARGE SCALE GENOMIC DNA]</scope>
    <source>
        <strain evidence="4 5">Jena</strain>
    </source>
</reference>
<feature type="region of interest" description="Disordered" evidence="2">
    <location>
        <begin position="325"/>
        <end position="371"/>
    </location>
</feature>
<dbReference type="Gene3D" id="3.30.760.10">
    <property type="entry name" value="RNA Cap, Translation Initiation Factor Eif4e"/>
    <property type="match status" value="1"/>
</dbReference>
<protein>
    <submittedName>
        <fullName evidence="4">Uncharacterized protein</fullName>
    </submittedName>
</protein>